<feature type="domain" description="NnrU" evidence="6">
    <location>
        <begin position="4"/>
        <end position="196"/>
    </location>
</feature>
<evidence type="ECO:0000256" key="1">
    <source>
        <dbReference type="ARBA" id="ARBA00004141"/>
    </source>
</evidence>
<feature type="transmembrane region" description="Helical" evidence="5">
    <location>
        <begin position="71"/>
        <end position="93"/>
    </location>
</feature>
<dbReference type="Pfam" id="PF07298">
    <property type="entry name" value="NnrU"/>
    <property type="match status" value="1"/>
</dbReference>
<comment type="caution">
    <text evidence="7">The sequence shown here is derived from an EMBL/GenBank/DDBJ whole genome shotgun (WGS) entry which is preliminary data.</text>
</comment>
<comment type="subcellular location">
    <subcellularLocation>
        <location evidence="1">Membrane</location>
        <topology evidence="1">Multi-pass membrane protein</topology>
    </subcellularLocation>
</comment>
<keyword evidence="3 5" id="KW-1133">Transmembrane helix</keyword>
<evidence type="ECO:0000259" key="6">
    <source>
        <dbReference type="Pfam" id="PF07298"/>
    </source>
</evidence>
<name>A0A9X4NPR9_9BURK</name>
<feature type="transmembrane region" description="Helical" evidence="5">
    <location>
        <begin position="113"/>
        <end position="140"/>
    </location>
</feature>
<evidence type="ECO:0000313" key="8">
    <source>
        <dbReference type="Proteomes" id="UP001152876"/>
    </source>
</evidence>
<gene>
    <name evidence="7" type="ORF">H010_06550</name>
</gene>
<sequence length="198" mass="21410">MTWLVLGLVLFLGVHTVSIVSPTGRNQLVQRMGESTFKGLYALVSFVGLGLIVWGYGLAREAPVLLYALPTGFRHLAALLMLPVFVLLFAAYLPGRIRTATKHPMLLAVKLWALAHLLAQSVTGGTLADVLLFGSFLIWAAADRVSLKRRAAAGLLRSLPLGPARARNDGIALVGGLVVYVVFVLWLHAWLFGVRPFG</sequence>
<dbReference type="OrthoDB" id="5293641at2"/>
<dbReference type="EMBL" id="AOGK01000004">
    <property type="protein sequence ID" value="MDG5974907.1"/>
    <property type="molecule type" value="Genomic_DNA"/>
</dbReference>
<evidence type="ECO:0000256" key="2">
    <source>
        <dbReference type="ARBA" id="ARBA00022692"/>
    </source>
</evidence>
<dbReference type="AlphaFoldDB" id="A0A9X4NPR9"/>
<feature type="transmembrane region" description="Helical" evidence="5">
    <location>
        <begin position="40"/>
        <end position="59"/>
    </location>
</feature>
<keyword evidence="4 5" id="KW-0472">Membrane</keyword>
<dbReference type="RefSeq" id="WP_068173672.1">
    <property type="nucleotide sequence ID" value="NZ_AOGK01000004.1"/>
</dbReference>
<evidence type="ECO:0000256" key="4">
    <source>
        <dbReference type="ARBA" id="ARBA00023136"/>
    </source>
</evidence>
<feature type="transmembrane region" description="Helical" evidence="5">
    <location>
        <begin position="171"/>
        <end position="192"/>
    </location>
</feature>
<keyword evidence="2 5" id="KW-0812">Transmembrane</keyword>
<evidence type="ECO:0000313" key="7">
    <source>
        <dbReference type="EMBL" id="MDG5974907.1"/>
    </source>
</evidence>
<accession>A0A9X4NPR9</accession>
<evidence type="ECO:0000256" key="5">
    <source>
        <dbReference type="SAM" id="Phobius"/>
    </source>
</evidence>
<protein>
    <submittedName>
        <fullName evidence="7">Protein NnrU</fullName>
    </submittedName>
</protein>
<dbReference type="Proteomes" id="UP001152876">
    <property type="component" value="Unassembled WGS sequence"/>
</dbReference>
<keyword evidence="8" id="KW-1185">Reference proteome</keyword>
<organism evidence="7 8">
    <name type="scientific">Hydrogenophaga taeniospiralis CCUG 15921</name>
    <dbReference type="NCBI Taxonomy" id="1281780"/>
    <lineage>
        <taxon>Bacteria</taxon>
        <taxon>Pseudomonadati</taxon>
        <taxon>Pseudomonadota</taxon>
        <taxon>Betaproteobacteria</taxon>
        <taxon>Burkholderiales</taxon>
        <taxon>Comamonadaceae</taxon>
        <taxon>Hydrogenophaga</taxon>
    </lineage>
</organism>
<dbReference type="GO" id="GO:0016020">
    <property type="term" value="C:membrane"/>
    <property type="evidence" value="ECO:0007669"/>
    <property type="project" value="UniProtKB-SubCell"/>
</dbReference>
<reference evidence="7" key="1">
    <citation type="submission" date="2013-01" db="EMBL/GenBank/DDBJ databases">
        <title>Genome draft of Hydrogenophaga taeniospiralis 2K1.</title>
        <authorList>
            <person name="Gomila M."/>
            <person name="Lalucat J."/>
        </authorList>
    </citation>
    <scope>NUCLEOTIDE SEQUENCE</scope>
    <source>
        <strain evidence="7">CCUG 15921</strain>
    </source>
</reference>
<proteinExistence type="predicted"/>
<dbReference type="InterPro" id="IPR009915">
    <property type="entry name" value="NnrU_dom"/>
</dbReference>
<evidence type="ECO:0000256" key="3">
    <source>
        <dbReference type="ARBA" id="ARBA00022989"/>
    </source>
</evidence>